<dbReference type="AlphaFoldDB" id="A0A098Y438"/>
<accession>A0A098Y438</accession>
<reference evidence="1 2" key="1">
    <citation type="submission" date="2014-07" db="EMBL/GenBank/DDBJ databases">
        <title>Biosystematic studies on Modestobacter strains isolated from extreme hyper-arid desert soil and from historic building.</title>
        <authorList>
            <person name="Bukarasam K."/>
            <person name="Bull A."/>
            <person name="Girard G."/>
            <person name="van Wezel G."/>
            <person name="Goodfellow M."/>
        </authorList>
    </citation>
    <scope>NUCLEOTIDE SEQUENCE [LARGE SCALE GENOMIC DNA]</scope>
    <source>
        <strain evidence="1 2">KNN45-2b</strain>
    </source>
</reference>
<proteinExistence type="predicted"/>
<comment type="caution">
    <text evidence="1">The sequence shown here is derived from an EMBL/GenBank/DDBJ whole genome shotgun (WGS) entry which is preliminary data.</text>
</comment>
<gene>
    <name evidence="1" type="ORF">IN07_18295</name>
</gene>
<name>A0A098Y438_9ACTN</name>
<evidence type="ECO:0000313" key="2">
    <source>
        <dbReference type="Proteomes" id="UP000029713"/>
    </source>
</evidence>
<sequence length="81" mass="8453">MPARPRGPVEQLTPAGYVGPQLAADLDDGDAVVAVHDRVLAPTGQFSHVLVDLTSWLHPRIATIPLGARGHGVALVARESA</sequence>
<organism evidence="1 2">
    <name type="scientific">Modestobacter caceresii</name>
    <dbReference type="NCBI Taxonomy" id="1522368"/>
    <lineage>
        <taxon>Bacteria</taxon>
        <taxon>Bacillati</taxon>
        <taxon>Actinomycetota</taxon>
        <taxon>Actinomycetes</taxon>
        <taxon>Geodermatophilales</taxon>
        <taxon>Geodermatophilaceae</taxon>
        <taxon>Modestobacter</taxon>
    </lineage>
</organism>
<protein>
    <submittedName>
        <fullName evidence="1">Uncharacterized protein</fullName>
    </submittedName>
</protein>
<dbReference type="Proteomes" id="UP000029713">
    <property type="component" value="Unassembled WGS sequence"/>
</dbReference>
<evidence type="ECO:0000313" key="1">
    <source>
        <dbReference type="EMBL" id="KGH45229.1"/>
    </source>
</evidence>
<dbReference type="EMBL" id="JPMX01000084">
    <property type="protein sequence ID" value="KGH45229.1"/>
    <property type="molecule type" value="Genomic_DNA"/>
</dbReference>
<keyword evidence="2" id="KW-1185">Reference proteome</keyword>